<reference evidence="1" key="1">
    <citation type="journal article" date="2015" name="Nature">
        <title>Complex archaea that bridge the gap between prokaryotes and eukaryotes.</title>
        <authorList>
            <person name="Spang A."/>
            <person name="Saw J.H."/>
            <person name="Jorgensen S.L."/>
            <person name="Zaremba-Niedzwiedzka K."/>
            <person name="Martijn J."/>
            <person name="Lind A.E."/>
            <person name="van Eijk R."/>
            <person name="Schleper C."/>
            <person name="Guy L."/>
            <person name="Ettema T.J."/>
        </authorList>
    </citation>
    <scope>NUCLEOTIDE SEQUENCE</scope>
</reference>
<accession>A0A0F9XIK7</accession>
<organism evidence="1">
    <name type="scientific">marine sediment metagenome</name>
    <dbReference type="NCBI Taxonomy" id="412755"/>
    <lineage>
        <taxon>unclassified sequences</taxon>
        <taxon>metagenomes</taxon>
        <taxon>ecological metagenomes</taxon>
    </lineage>
</organism>
<dbReference type="EMBL" id="LAZR01000049">
    <property type="protein sequence ID" value="KKN99036.1"/>
    <property type="molecule type" value="Genomic_DNA"/>
</dbReference>
<sequence length="58" mass="6701">MNAEQKIEKIQNEMVRIDPRDMTELELQIRDIIDGVKATTEEKSWARTNSATLGFYGD</sequence>
<proteinExistence type="predicted"/>
<name>A0A0F9XIK7_9ZZZZ</name>
<protein>
    <submittedName>
        <fullName evidence="1">Uncharacterized protein</fullName>
    </submittedName>
</protein>
<dbReference type="AlphaFoldDB" id="A0A0F9XIK7"/>
<comment type="caution">
    <text evidence="1">The sequence shown here is derived from an EMBL/GenBank/DDBJ whole genome shotgun (WGS) entry which is preliminary data.</text>
</comment>
<evidence type="ECO:0000313" key="1">
    <source>
        <dbReference type="EMBL" id="KKN99036.1"/>
    </source>
</evidence>
<gene>
    <name evidence="1" type="ORF">LCGC14_0142810</name>
</gene>